<keyword evidence="7" id="KW-1185">Reference proteome</keyword>
<dbReference type="GO" id="GO:0006351">
    <property type="term" value="P:DNA-templated transcription"/>
    <property type="evidence" value="ECO:0007669"/>
    <property type="project" value="InterPro"/>
</dbReference>
<evidence type="ECO:0000313" key="6">
    <source>
        <dbReference type="EMBL" id="GBM97950.1"/>
    </source>
</evidence>
<proteinExistence type="inferred from homology"/>
<gene>
    <name evidence="6" type="ORF">AVEN_42497_1</name>
</gene>
<keyword evidence="3" id="KW-0240">DNA-directed RNA polymerase</keyword>
<evidence type="ECO:0000256" key="4">
    <source>
        <dbReference type="ARBA" id="ARBA00023163"/>
    </source>
</evidence>
<dbReference type="GO" id="GO:0005730">
    <property type="term" value="C:nucleolus"/>
    <property type="evidence" value="ECO:0007669"/>
    <property type="project" value="UniProtKB-SubCell"/>
</dbReference>
<evidence type="ECO:0000256" key="2">
    <source>
        <dbReference type="ARBA" id="ARBA00009430"/>
    </source>
</evidence>
<comment type="similarity">
    <text evidence="2">Belongs to the eukaryotic RPA49/POLR1E RNA polymerase subunit family.</text>
</comment>
<dbReference type="GO" id="GO:0000428">
    <property type="term" value="C:DNA-directed RNA polymerase complex"/>
    <property type="evidence" value="ECO:0007669"/>
    <property type="project" value="UniProtKB-KW"/>
</dbReference>
<protein>
    <submittedName>
        <fullName evidence="6">Uncharacterized protein</fullName>
    </submittedName>
</protein>
<keyword evidence="4" id="KW-0804">Transcription</keyword>
<reference evidence="6 7" key="1">
    <citation type="journal article" date="2019" name="Sci. Rep.">
        <title>Orb-weaving spider Araneus ventricosus genome elucidates the spidroin gene catalogue.</title>
        <authorList>
            <person name="Kono N."/>
            <person name="Nakamura H."/>
            <person name="Ohtoshi R."/>
            <person name="Moran D.A.P."/>
            <person name="Shinohara A."/>
            <person name="Yoshida Y."/>
            <person name="Fujiwara M."/>
            <person name="Mori M."/>
            <person name="Tomita M."/>
            <person name="Arakawa K."/>
        </authorList>
    </citation>
    <scope>NUCLEOTIDE SEQUENCE [LARGE SCALE GENOMIC DNA]</scope>
</reference>
<evidence type="ECO:0000256" key="3">
    <source>
        <dbReference type="ARBA" id="ARBA00022478"/>
    </source>
</evidence>
<dbReference type="EMBL" id="BGPR01004281">
    <property type="protein sequence ID" value="GBM97950.1"/>
    <property type="molecule type" value="Genomic_DNA"/>
</dbReference>
<dbReference type="PANTHER" id="PTHR14440">
    <property type="entry name" value="DNA-DIRECTED RNA POLYMERASE I SUBUNIT RPA49"/>
    <property type="match status" value="1"/>
</dbReference>
<accession>A0A4Y2K671</accession>
<name>A0A4Y2K671_ARAVE</name>
<evidence type="ECO:0000256" key="5">
    <source>
        <dbReference type="ARBA" id="ARBA00023242"/>
    </source>
</evidence>
<dbReference type="GO" id="GO:0003677">
    <property type="term" value="F:DNA binding"/>
    <property type="evidence" value="ECO:0007669"/>
    <property type="project" value="InterPro"/>
</dbReference>
<keyword evidence="5" id="KW-0539">Nucleus</keyword>
<comment type="subcellular location">
    <subcellularLocation>
        <location evidence="1">Nucleus</location>
        <location evidence="1">Nucleolus</location>
    </subcellularLocation>
</comment>
<sequence>MSALLLTEENKEECQIIPPRNKDAKHVDEIYNIYDVLPKEDYDCLDTEAKIFTNVTRENLQLLRNEAKYCEFILHFLEMRFQNLSLHTAKLLCYINYMTILIKTTYKDLKRKDPFPDIPQPYKSSLMEKYLVSRRIDWCQCRDFEQCTLPILGVEGNAPSILDTFP</sequence>
<dbReference type="Pfam" id="PF06870">
    <property type="entry name" value="RNA_pol_I_A49"/>
    <property type="match status" value="1"/>
</dbReference>
<dbReference type="InterPro" id="IPR009668">
    <property type="entry name" value="RNA_pol-assoc_fac_A49-like"/>
</dbReference>
<evidence type="ECO:0000256" key="1">
    <source>
        <dbReference type="ARBA" id="ARBA00004604"/>
    </source>
</evidence>
<organism evidence="6 7">
    <name type="scientific">Araneus ventricosus</name>
    <name type="common">Orbweaver spider</name>
    <name type="synonym">Epeira ventricosa</name>
    <dbReference type="NCBI Taxonomy" id="182803"/>
    <lineage>
        <taxon>Eukaryota</taxon>
        <taxon>Metazoa</taxon>
        <taxon>Ecdysozoa</taxon>
        <taxon>Arthropoda</taxon>
        <taxon>Chelicerata</taxon>
        <taxon>Arachnida</taxon>
        <taxon>Araneae</taxon>
        <taxon>Araneomorphae</taxon>
        <taxon>Entelegynae</taxon>
        <taxon>Araneoidea</taxon>
        <taxon>Araneidae</taxon>
        <taxon>Araneus</taxon>
    </lineage>
</organism>
<evidence type="ECO:0000313" key="7">
    <source>
        <dbReference type="Proteomes" id="UP000499080"/>
    </source>
</evidence>
<dbReference type="OrthoDB" id="277398at2759"/>
<comment type="caution">
    <text evidence="6">The sequence shown here is derived from an EMBL/GenBank/DDBJ whole genome shotgun (WGS) entry which is preliminary data.</text>
</comment>
<dbReference type="AlphaFoldDB" id="A0A4Y2K671"/>
<dbReference type="Proteomes" id="UP000499080">
    <property type="component" value="Unassembled WGS sequence"/>
</dbReference>